<evidence type="ECO:0000313" key="4">
    <source>
        <dbReference type="Proteomes" id="UP000008141"/>
    </source>
</evidence>
<accession>E1ZJV6</accession>
<dbReference type="InParanoid" id="E1ZJV6"/>
<dbReference type="PANTHER" id="PTHR15885">
    <property type="entry name" value="COILED-COIL DOMAIN-CONTAINING PROTEIN 174"/>
    <property type="match status" value="1"/>
</dbReference>
<feature type="compositionally biased region" description="Low complexity" evidence="2">
    <location>
        <begin position="240"/>
        <end position="269"/>
    </location>
</feature>
<dbReference type="PANTHER" id="PTHR15885:SF1">
    <property type="entry name" value="COILED-COIL DOMAIN-CONTAINING PROTEIN 174"/>
    <property type="match status" value="1"/>
</dbReference>
<dbReference type="RefSeq" id="XP_005846029.1">
    <property type="nucleotide sequence ID" value="XM_005845967.1"/>
</dbReference>
<proteinExistence type="predicted"/>
<protein>
    <submittedName>
        <fullName evidence="3">Uncharacterized protein</fullName>
    </submittedName>
</protein>
<dbReference type="AlphaFoldDB" id="E1ZJV6"/>
<evidence type="ECO:0000313" key="3">
    <source>
        <dbReference type="EMBL" id="EFN53927.1"/>
    </source>
</evidence>
<dbReference type="STRING" id="554065.E1ZJV6"/>
<dbReference type="OMA" id="KYCVDFL"/>
<gene>
    <name evidence="3" type="ORF">CHLNCDRAFT_58391</name>
</gene>
<dbReference type="EMBL" id="GL433849">
    <property type="protein sequence ID" value="EFN53927.1"/>
    <property type="molecule type" value="Genomic_DNA"/>
</dbReference>
<sequence length="269" mass="30242">MAAEEGKKPLARSVESLGWLASSGVQPRKRREIEGVGAASLMALQAQVAKAQQEASLVREGKLDAEELRARRKGSMATLLERKNAGVGDRDQRDRLALKTTTDRLSESRAALEKKAALYDRLARGEVDDEDDKYEVDFLMKGTGGGAWRQPELDTTGLAVHTQTGGLVSGDMARERERRSWEAEQEAEMAAEEEAERRRAERRELLNEVIDEAAEERQRASAARQQRQAAEARKRERLKAALLRKQLEQAKQQRGQQQQQQRQQEAEAQ</sequence>
<dbReference type="eggNOG" id="KOG4293">
    <property type="taxonomic scope" value="Eukaryota"/>
</dbReference>
<feature type="region of interest" description="Disordered" evidence="2">
    <location>
        <begin position="159"/>
        <end position="200"/>
    </location>
</feature>
<dbReference type="InterPro" id="IPR025066">
    <property type="entry name" value="CCDC174-like"/>
</dbReference>
<evidence type="ECO:0000256" key="2">
    <source>
        <dbReference type="SAM" id="MobiDB-lite"/>
    </source>
</evidence>
<dbReference type="Proteomes" id="UP000008141">
    <property type="component" value="Unassembled WGS sequence"/>
</dbReference>
<dbReference type="GeneID" id="17353488"/>
<feature type="region of interest" description="Disordered" evidence="2">
    <location>
        <begin position="214"/>
        <end position="269"/>
    </location>
</feature>
<reference evidence="3 4" key="1">
    <citation type="journal article" date="2010" name="Plant Cell">
        <title>The Chlorella variabilis NC64A genome reveals adaptation to photosymbiosis, coevolution with viruses, and cryptic sex.</title>
        <authorList>
            <person name="Blanc G."/>
            <person name="Duncan G."/>
            <person name="Agarkova I."/>
            <person name="Borodovsky M."/>
            <person name="Gurnon J."/>
            <person name="Kuo A."/>
            <person name="Lindquist E."/>
            <person name="Lucas S."/>
            <person name="Pangilinan J."/>
            <person name="Polle J."/>
            <person name="Salamov A."/>
            <person name="Terry A."/>
            <person name="Yamada T."/>
            <person name="Dunigan D.D."/>
            <person name="Grigoriev I.V."/>
            <person name="Claverie J.M."/>
            <person name="Van Etten J.L."/>
        </authorList>
    </citation>
    <scope>NUCLEOTIDE SEQUENCE [LARGE SCALE GENOMIC DNA]</scope>
    <source>
        <strain evidence="3 4">NC64A</strain>
    </source>
</reference>
<feature type="compositionally biased region" description="Low complexity" evidence="2">
    <location>
        <begin position="220"/>
        <end position="229"/>
    </location>
</feature>
<organism evidence="4">
    <name type="scientific">Chlorella variabilis</name>
    <name type="common">Green alga</name>
    <dbReference type="NCBI Taxonomy" id="554065"/>
    <lineage>
        <taxon>Eukaryota</taxon>
        <taxon>Viridiplantae</taxon>
        <taxon>Chlorophyta</taxon>
        <taxon>core chlorophytes</taxon>
        <taxon>Trebouxiophyceae</taxon>
        <taxon>Chlorellales</taxon>
        <taxon>Chlorellaceae</taxon>
        <taxon>Chlorella clade</taxon>
        <taxon>Chlorella</taxon>
    </lineage>
</organism>
<keyword evidence="1" id="KW-0175">Coiled coil</keyword>
<dbReference type="GO" id="GO:0005634">
    <property type="term" value="C:nucleus"/>
    <property type="evidence" value="ECO:0007669"/>
    <property type="project" value="TreeGrafter"/>
</dbReference>
<evidence type="ECO:0000256" key="1">
    <source>
        <dbReference type="ARBA" id="ARBA00023054"/>
    </source>
</evidence>
<dbReference type="KEGG" id="cvr:CHLNCDRAFT_58391"/>
<name>E1ZJV6_CHLVA</name>
<keyword evidence="4" id="KW-1185">Reference proteome</keyword>
<feature type="compositionally biased region" description="Acidic residues" evidence="2">
    <location>
        <begin position="183"/>
        <end position="194"/>
    </location>
</feature>
<feature type="compositionally biased region" description="Basic and acidic residues" evidence="2">
    <location>
        <begin position="172"/>
        <end position="182"/>
    </location>
</feature>
<dbReference type="OrthoDB" id="514416at2759"/>